<evidence type="ECO:0000313" key="2">
    <source>
        <dbReference type="Proteomes" id="UP001521785"/>
    </source>
</evidence>
<dbReference type="Proteomes" id="UP001521785">
    <property type="component" value="Unassembled WGS sequence"/>
</dbReference>
<protein>
    <submittedName>
        <fullName evidence="1">Uncharacterized protein</fullName>
    </submittedName>
</protein>
<evidence type="ECO:0000313" key="1">
    <source>
        <dbReference type="EMBL" id="KAL1610843.1"/>
    </source>
</evidence>
<comment type="caution">
    <text evidence="1">The sequence shown here is derived from an EMBL/GenBank/DDBJ whole genome shotgun (WGS) entry which is preliminary data.</text>
</comment>
<organism evidence="1 2">
    <name type="scientific">Paraconiothyrium brasiliense</name>
    <dbReference type="NCBI Taxonomy" id="300254"/>
    <lineage>
        <taxon>Eukaryota</taxon>
        <taxon>Fungi</taxon>
        <taxon>Dikarya</taxon>
        <taxon>Ascomycota</taxon>
        <taxon>Pezizomycotina</taxon>
        <taxon>Dothideomycetes</taxon>
        <taxon>Pleosporomycetidae</taxon>
        <taxon>Pleosporales</taxon>
        <taxon>Massarineae</taxon>
        <taxon>Didymosphaeriaceae</taxon>
        <taxon>Paraconiothyrium</taxon>
    </lineage>
</organism>
<keyword evidence="2" id="KW-1185">Reference proteome</keyword>
<proteinExistence type="predicted"/>
<accession>A0ABR3S307</accession>
<dbReference type="EMBL" id="JAKJXO020000002">
    <property type="protein sequence ID" value="KAL1610843.1"/>
    <property type="molecule type" value="Genomic_DNA"/>
</dbReference>
<sequence length="452" mass="51245">MLHIYLTLKNLRVACRQYAYLPMLLDMLFATVHLVASAEHAETVAKTDLSMLKQYVKSVSFEPTKESWMTKRELFDDIILVRPFEEAVHTFYDAWRIEGGYRSFQVASIEREEELKALGIRGFIEKHLPNGQELFSEEEMRAGYEAYMSRANAAKAVFDSGELASTWTKALSQLDRVERVSVGLWEWDRDSLDHHIGTHGKSWKELGPVVYGHNHPRHNGYPHEPKHCREVQAPVGKALFDAVLETLATSKTKLKQLTIDSCDTGEFAWADDARVAELDLYVASAIHPQSNTNQPRSTNLTHLTFCPRAEEIGESNSWESDRTASIEARSGKAITALLQRCAPSLTDLELFTGVSFCPNSWPPQDVDVKDLPDLPSLTNFVTATTLNLNSFPAWLKTKCRALARLELQMCHGHSYGESGWRSLWDAIRYVPSLLPSFLTLPLHIYMHIYTCI</sequence>
<reference evidence="1 2" key="1">
    <citation type="submission" date="2024-02" db="EMBL/GenBank/DDBJ databases">
        <title>De novo assembly and annotation of 12 fungi associated with fruit tree decline syndrome in Ontario, Canada.</title>
        <authorList>
            <person name="Sulman M."/>
            <person name="Ellouze W."/>
            <person name="Ilyukhin E."/>
        </authorList>
    </citation>
    <scope>NUCLEOTIDE SEQUENCE [LARGE SCALE GENOMIC DNA]</scope>
    <source>
        <strain evidence="1 2">M42-189</strain>
    </source>
</reference>
<name>A0ABR3S307_9PLEO</name>
<gene>
    <name evidence="1" type="ORF">SLS60_002514</name>
</gene>